<gene>
    <name evidence="2" type="ORF">CG003_02770</name>
</gene>
<dbReference type="EMBL" id="CP022513">
    <property type="protein sequence ID" value="AVN64570.1"/>
    <property type="molecule type" value="Genomic_DNA"/>
</dbReference>
<evidence type="ECO:0000256" key="1">
    <source>
        <dbReference type="SAM" id="Phobius"/>
    </source>
</evidence>
<feature type="transmembrane region" description="Helical" evidence="1">
    <location>
        <begin position="50"/>
        <end position="69"/>
    </location>
</feature>
<feature type="transmembrane region" description="Helical" evidence="1">
    <location>
        <begin position="125"/>
        <end position="148"/>
    </location>
</feature>
<keyword evidence="1" id="KW-0812">Transmembrane</keyword>
<keyword evidence="1" id="KW-1133">Transmembrane helix</keyword>
<evidence type="ECO:0000313" key="3">
    <source>
        <dbReference type="Proteomes" id="UP000239216"/>
    </source>
</evidence>
<sequence>MNQLRIKKITHFFIYCSFLAYVLFAFLVSFEVIKTSNFHETNMMIDKINNVSSFILIILLGSETIRFVSRNDEDLIKNKNIKFLTKKENIKSIFRLMGLVIPFLTIKFVRFMFINKFNNSLPVSIQIVTIIFLVMSIILIGLITYIVLSYIFKKNWLIEENGEINFSLWIEKYEPSNTENDECDINIEINFINLIKHFLAYSIHQTEIIFKILKTKIIKTDKMRNMPPLNN</sequence>
<feature type="transmembrane region" description="Helical" evidence="1">
    <location>
        <begin position="12"/>
        <end position="30"/>
    </location>
</feature>
<dbReference type="RefSeq" id="WP_029511706.1">
    <property type="nucleotide sequence ID" value="NZ_CP022513.1"/>
</dbReference>
<dbReference type="AlphaFoldDB" id="A0A2R3P7W0"/>
<organism evidence="2 3">
    <name type="scientific">Mesoplasma florum</name>
    <name type="common">Acholeplasma florum</name>
    <dbReference type="NCBI Taxonomy" id="2151"/>
    <lineage>
        <taxon>Bacteria</taxon>
        <taxon>Bacillati</taxon>
        <taxon>Mycoplasmatota</taxon>
        <taxon>Mollicutes</taxon>
        <taxon>Entomoplasmatales</taxon>
        <taxon>Entomoplasmataceae</taxon>
        <taxon>Mesoplasma</taxon>
    </lineage>
</organism>
<accession>A0A2R3P7W0</accession>
<reference evidence="2 3" key="1">
    <citation type="submission" date="2017-07" db="EMBL/GenBank/DDBJ databases">
        <title>Comparative genomic analysis of Mesoplasma florum.</title>
        <authorList>
            <person name="Baby V."/>
            <person name="Lachance J.-C."/>
            <person name="Gagnon J."/>
            <person name="Lucier J.-F."/>
            <person name="Matteau D."/>
            <person name="Knight T.F."/>
            <person name="Rodrigue S."/>
        </authorList>
    </citation>
    <scope>NUCLEOTIDE SEQUENCE [LARGE SCALE GENOMIC DNA]</scope>
    <source>
        <strain evidence="2 3">CnuA-2</strain>
    </source>
</reference>
<evidence type="ECO:0000313" key="2">
    <source>
        <dbReference type="EMBL" id="AVN64570.1"/>
    </source>
</evidence>
<feature type="transmembrane region" description="Helical" evidence="1">
    <location>
        <begin position="93"/>
        <end position="113"/>
    </location>
</feature>
<proteinExistence type="predicted"/>
<protein>
    <submittedName>
        <fullName evidence="2">Uncharacterized protein</fullName>
    </submittedName>
</protein>
<dbReference type="Proteomes" id="UP000239216">
    <property type="component" value="Chromosome"/>
</dbReference>
<keyword evidence="1" id="KW-0472">Membrane</keyword>
<name>A0A2R3P7W0_MESFO</name>